<evidence type="ECO:0000256" key="1">
    <source>
        <dbReference type="ARBA" id="ARBA00023157"/>
    </source>
</evidence>
<dbReference type="PANTHER" id="PTHR24252:SF7">
    <property type="entry name" value="HYALIN"/>
    <property type="match status" value="1"/>
</dbReference>
<protein>
    <recommendedName>
        <fullName evidence="4">Peptidase S1 domain-containing protein</fullName>
    </recommendedName>
</protein>
<feature type="compositionally biased region" description="Pro residues" evidence="3">
    <location>
        <begin position="170"/>
        <end position="179"/>
    </location>
</feature>
<dbReference type="InterPro" id="IPR009003">
    <property type="entry name" value="Peptidase_S1_PA"/>
</dbReference>
<evidence type="ECO:0000259" key="4">
    <source>
        <dbReference type="PROSITE" id="PS50240"/>
    </source>
</evidence>
<accession>A0ABQ9H884</accession>
<gene>
    <name evidence="5" type="ORF">PR048_016962</name>
</gene>
<sequence length="577" mass="63332">MRSVRVLAALPLAGGKRWARSVSTNQTAKREIRQFGGWPGVIPPGPCFSNKGVLGRCTSFRSCYPYFKLPDFNNWETWVLGLYDTCSYFTSTGRQAFKSNAGERPFEMNCPDVVFCNVNCFFYGRNCTGLKGLSALFPFGKIHNFRVTTSVFCPQMFGVCCTNPTTVRPIQPPRPTPPSEPEEPEEPEESEESEESEETGDLNPNPIPPNWPPPLPTHPPDHTIPPLPTHPPSPGWPGLPVETTSTTSTTSMRPWPPNPWPPTTSRPPIPQPWPPTTSRPPPAQPWPPIVPTHPTRPPRPVKPTRPTRPTTTTTPEPPDESPPLFGDASCGAKNGNEDQERIVGGQNADLGEWPWIVALFNGGRQFCGGSLVDKKHILTAAHCIAHMSSWDVSRLTVRLGDHNIKTNSEVRHIEKKVKRVVRHRGFDSRTLYNDVAILTMDSPVTFTKQVHPICLPQGSSLYAGKTATVIGWGSLRESGPQPAVLQEVNIPVWTNSECKAKYGNAAPGGIVEHFLCAGQAGRDSCSGDSGGPLMVNSGRWTQVGVVSWGIGCGKGQYPGVYTRVTHFLPWITKNLKN</sequence>
<feature type="domain" description="Peptidase S1" evidence="4">
    <location>
        <begin position="342"/>
        <end position="576"/>
    </location>
</feature>
<reference evidence="5 6" key="1">
    <citation type="submission" date="2023-02" db="EMBL/GenBank/DDBJ databases">
        <title>LHISI_Scaffold_Assembly.</title>
        <authorList>
            <person name="Stuart O.P."/>
            <person name="Cleave R."/>
            <person name="Magrath M.J.L."/>
            <person name="Mikheyev A.S."/>
        </authorList>
    </citation>
    <scope>NUCLEOTIDE SEQUENCE [LARGE SCALE GENOMIC DNA]</scope>
    <source>
        <strain evidence="5">Daus_M_001</strain>
        <tissue evidence="5">Leg muscle</tissue>
    </source>
</reference>
<feature type="compositionally biased region" description="Pro residues" evidence="3">
    <location>
        <begin position="205"/>
        <end position="237"/>
    </location>
</feature>
<keyword evidence="1" id="KW-1015">Disulfide bond</keyword>
<dbReference type="Gene3D" id="2.40.10.10">
    <property type="entry name" value="Trypsin-like serine proteases"/>
    <property type="match status" value="3"/>
</dbReference>
<name>A0ABQ9H884_9NEOP</name>
<proteinExistence type="predicted"/>
<feature type="compositionally biased region" description="Low complexity" evidence="3">
    <location>
        <begin position="238"/>
        <end position="251"/>
    </location>
</feature>
<dbReference type="InterPro" id="IPR001314">
    <property type="entry name" value="Peptidase_S1A"/>
</dbReference>
<dbReference type="SUPFAM" id="SSF50494">
    <property type="entry name" value="Trypsin-like serine proteases"/>
    <property type="match status" value="1"/>
</dbReference>
<dbReference type="SMART" id="SM00020">
    <property type="entry name" value="Tryp_SPc"/>
    <property type="match status" value="1"/>
</dbReference>
<dbReference type="PRINTS" id="PR00722">
    <property type="entry name" value="CHYMOTRYPSIN"/>
</dbReference>
<dbReference type="EMBL" id="JARBHB010000006">
    <property type="protein sequence ID" value="KAJ8880492.1"/>
    <property type="molecule type" value="Genomic_DNA"/>
</dbReference>
<dbReference type="PROSITE" id="PS00135">
    <property type="entry name" value="TRYPSIN_SER"/>
    <property type="match status" value="1"/>
</dbReference>
<keyword evidence="2" id="KW-0645">Protease</keyword>
<dbReference type="InterPro" id="IPR033116">
    <property type="entry name" value="TRYPSIN_SER"/>
</dbReference>
<feature type="region of interest" description="Disordered" evidence="3">
    <location>
        <begin position="167"/>
        <end position="339"/>
    </location>
</feature>
<keyword evidence="2" id="KW-0378">Hydrolase</keyword>
<dbReference type="InterPro" id="IPR018114">
    <property type="entry name" value="TRYPSIN_HIS"/>
</dbReference>
<keyword evidence="6" id="KW-1185">Reference proteome</keyword>
<feature type="compositionally biased region" description="Acidic residues" evidence="3">
    <location>
        <begin position="180"/>
        <end position="200"/>
    </location>
</feature>
<evidence type="ECO:0000256" key="2">
    <source>
        <dbReference type="RuleBase" id="RU363034"/>
    </source>
</evidence>
<comment type="caution">
    <text evidence="5">The sequence shown here is derived from an EMBL/GenBank/DDBJ whole genome shotgun (WGS) entry which is preliminary data.</text>
</comment>
<dbReference type="InterPro" id="IPR043504">
    <property type="entry name" value="Peptidase_S1_PA_chymotrypsin"/>
</dbReference>
<dbReference type="InterPro" id="IPR001254">
    <property type="entry name" value="Trypsin_dom"/>
</dbReference>
<evidence type="ECO:0000256" key="3">
    <source>
        <dbReference type="SAM" id="MobiDB-lite"/>
    </source>
</evidence>
<evidence type="ECO:0000313" key="5">
    <source>
        <dbReference type="EMBL" id="KAJ8880492.1"/>
    </source>
</evidence>
<keyword evidence="2" id="KW-0720">Serine protease</keyword>
<dbReference type="PROSITE" id="PS00134">
    <property type="entry name" value="TRYPSIN_HIS"/>
    <property type="match status" value="1"/>
</dbReference>
<dbReference type="CDD" id="cd00190">
    <property type="entry name" value="Tryp_SPc"/>
    <property type="match status" value="1"/>
</dbReference>
<dbReference type="Proteomes" id="UP001159363">
    <property type="component" value="Chromosome 5"/>
</dbReference>
<dbReference type="Pfam" id="PF00089">
    <property type="entry name" value="Trypsin"/>
    <property type="match status" value="1"/>
</dbReference>
<feature type="compositionally biased region" description="Pro residues" evidence="3">
    <location>
        <begin position="254"/>
        <end position="303"/>
    </location>
</feature>
<dbReference type="PROSITE" id="PS50240">
    <property type="entry name" value="TRYPSIN_DOM"/>
    <property type="match status" value="1"/>
</dbReference>
<dbReference type="PANTHER" id="PTHR24252">
    <property type="entry name" value="ACROSIN-RELATED"/>
    <property type="match status" value="1"/>
</dbReference>
<evidence type="ECO:0000313" key="6">
    <source>
        <dbReference type="Proteomes" id="UP001159363"/>
    </source>
</evidence>
<organism evidence="5 6">
    <name type="scientific">Dryococelus australis</name>
    <dbReference type="NCBI Taxonomy" id="614101"/>
    <lineage>
        <taxon>Eukaryota</taxon>
        <taxon>Metazoa</taxon>
        <taxon>Ecdysozoa</taxon>
        <taxon>Arthropoda</taxon>
        <taxon>Hexapoda</taxon>
        <taxon>Insecta</taxon>
        <taxon>Pterygota</taxon>
        <taxon>Neoptera</taxon>
        <taxon>Polyneoptera</taxon>
        <taxon>Phasmatodea</taxon>
        <taxon>Verophasmatodea</taxon>
        <taxon>Anareolatae</taxon>
        <taxon>Phasmatidae</taxon>
        <taxon>Eurycanthinae</taxon>
        <taxon>Dryococelus</taxon>
    </lineage>
</organism>